<dbReference type="Pfam" id="PF01381">
    <property type="entry name" value="HTH_3"/>
    <property type="match status" value="1"/>
</dbReference>
<evidence type="ECO:0000259" key="2">
    <source>
        <dbReference type="PROSITE" id="PS50943"/>
    </source>
</evidence>
<dbReference type="GeneID" id="97179398"/>
<dbReference type="SMART" id="SM00530">
    <property type="entry name" value="HTH_XRE"/>
    <property type="match status" value="1"/>
</dbReference>
<dbReference type="CDD" id="cd00093">
    <property type="entry name" value="HTH_XRE"/>
    <property type="match status" value="1"/>
</dbReference>
<evidence type="ECO:0000256" key="1">
    <source>
        <dbReference type="SAM" id="Phobius"/>
    </source>
</evidence>
<dbReference type="InterPro" id="IPR001387">
    <property type="entry name" value="Cro/C1-type_HTH"/>
</dbReference>
<keyword evidence="1" id="KW-0472">Membrane</keyword>
<feature type="transmembrane region" description="Helical" evidence="1">
    <location>
        <begin position="124"/>
        <end position="143"/>
    </location>
</feature>
<dbReference type="Proteomes" id="UP000251241">
    <property type="component" value="Unassembled WGS sequence"/>
</dbReference>
<dbReference type="PROSITE" id="PS50943">
    <property type="entry name" value="HTH_CROC1"/>
    <property type="match status" value="1"/>
</dbReference>
<evidence type="ECO:0000313" key="6">
    <source>
        <dbReference type="Proteomes" id="UP000432350"/>
    </source>
</evidence>
<dbReference type="EMBL" id="UAUU01000011">
    <property type="protein sequence ID" value="SPZ92403.1"/>
    <property type="molecule type" value="Genomic_DNA"/>
</dbReference>
<evidence type="ECO:0000313" key="5">
    <source>
        <dbReference type="Proteomes" id="UP000251241"/>
    </source>
</evidence>
<accession>A0A2X2JKV7</accession>
<dbReference type="SUPFAM" id="SSF47413">
    <property type="entry name" value="lambda repressor-like DNA-binding domains"/>
    <property type="match status" value="1"/>
</dbReference>
<dbReference type="AlphaFoldDB" id="A0A2X2JKV7"/>
<dbReference type="GO" id="GO:0003677">
    <property type="term" value="F:DNA binding"/>
    <property type="evidence" value="ECO:0007669"/>
    <property type="project" value="InterPro"/>
</dbReference>
<reference evidence="4 6" key="2">
    <citation type="submission" date="2019-10" db="EMBL/GenBank/DDBJ databases">
        <authorList>
            <person name="Karimi E."/>
        </authorList>
    </citation>
    <scope>NUCLEOTIDE SEQUENCE [LARGE SCALE GENOMIC DNA]</scope>
    <source>
        <strain evidence="4">Sphingobacterium sp. 8BC</strain>
    </source>
</reference>
<proteinExistence type="predicted"/>
<evidence type="ECO:0000313" key="3">
    <source>
        <dbReference type="EMBL" id="SPZ92403.1"/>
    </source>
</evidence>
<protein>
    <submittedName>
        <fullName evidence="3">Transcriptional regulator, y4mF family</fullName>
    </submittedName>
</protein>
<organism evidence="3 5">
    <name type="scientific">Sphingobacterium multivorum</name>
    <dbReference type="NCBI Taxonomy" id="28454"/>
    <lineage>
        <taxon>Bacteria</taxon>
        <taxon>Pseudomonadati</taxon>
        <taxon>Bacteroidota</taxon>
        <taxon>Sphingobacteriia</taxon>
        <taxon>Sphingobacteriales</taxon>
        <taxon>Sphingobacteriaceae</taxon>
        <taxon>Sphingobacterium</taxon>
    </lineage>
</organism>
<feature type="domain" description="HTH cro/C1-type" evidence="2">
    <location>
        <begin position="14"/>
        <end position="68"/>
    </location>
</feature>
<keyword evidence="1" id="KW-1133">Transmembrane helix</keyword>
<gene>
    <name evidence="3" type="ORF">NCTC11343_04450</name>
    <name evidence="4" type="ORF">SPHINGO8BC_110055</name>
</gene>
<dbReference type="Gene3D" id="1.10.260.40">
    <property type="entry name" value="lambda repressor-like DNA-binding domains"/>
    <property type="match status" value="1"/>
</dbReference>
<feature type="transmembrane region" description="Helical" evidence="1">
    <location>
        <begin position="93"/>
        <end position="112"/>
    </location>
</feature>
<accession>A0A653Y3C8</accession>
<evidence type="ECO:0000313" key="4">
    <source>
        <dbReference type="EMBL" id="VXC37092.1"/>
    </source>
</evidence>
<dbReference type="RefSeq" id="WP_070566885.1">
    <property type="nucleotide sequence ID" value="NZ_CP068086.1"/>
</dbReference>
<keyword evidence="1" id="KW-0812">Transmembrane</keyword>
<name>A0A2X2JKV7_SPHMU</name>
<reference evidence="3 5" key="1">
    <citation type="submission" date="2018-06" db="EMBL/GenBank/DDBJ databases">
        <authorList>
            <consortium name="Pathogen Informatics"/>
            <person name="Doyle S."/>
        </authorList>
    </citation>
    <scope>NUCLEOTIDE SEQUENCE [LARGE SCALE GENOMIC DNA]</scope>
    <source>
        <strain evidence="3 5">NCTC11343</strain>
    </source>
</reference>
<sequence length="145" mass="16293">MTNKSSKEKIALLIKNARINRGYSQQQLADLVKLNLRSVQRIENAEVLPRAYNLNLIARELELDIAVLKEESNISDTAEPDQINNTFNKPRKLILSIGIGLIGILLIAAFLSQSSGFPETSFELFLLLALVVVVYGIILWTIWRS</sequence>
<dbReference type="InterPro" id="IPR010982">
    <property type="entry name" value="Lambda_DNA-bd_dom_sf"/>
</dbReference>
<dbReference type="EMBL" id="CABWMV010000003">
    <property type="protein sequence ID" value="VXC37092.1"/>
    <property type="molecule type" value="Genomic_DNA"/>
</dbReference>
<dbReference type="Proteomes" id="UP000432350">
    <property type="component" value="Unassembled WGS sequence"/>
</dbReference>